<protein>
    <submittedName>
        <fullName evidence="1">Uncharacterized protein</fullName>
    </submittedName>
</protein>
<feature type="non-terminal residue" evidence="1">
    <location>
        <position position="1"/>
    </location>
</feature>
<evidence type="ECO:0000313" key="1">
    <source>
        <dbReference type="EMBL" id="MED6189254.1"/>
    </source>
</evidence>
<evidence type="ECO:0000313" key="2">
    <source>
        <dbReference type="Proteomes" id="UP001341840"/>
    </source>
</evidence>
<proteinExistence type="predicted"/>
<comment type="caution">
    <text evidence="1">The sequence shown here is derived from an EMBL/GenBank/DDBJ whole genome shotgun (WGS) entry which is preliminary data.</text>
</comment>
<reference evidence="1 2" key="1">
    <citation type="journal article" date="2023" name="Plants (Basel)">
        <title>Bridging the Gap: Combining Genomics and Transcriptomics Approaches to Understand Stylosanthes scabra, an Orphan Legume from the Brazilian Caatinga.</title>
        <authorList>
            <person name="Ferreira-Neto J.R.C."/>
            <person name="da Silva M.D."/>
            <person name="Binneck E."/>
            <person name="de Melo N.F."/>
            <person name="da Silva R.H."/>
            <person name="de Melo A.L.T.M."/>
            <person name="Pandolfi V."/>
            <person name="Bustamante F.O."/>
            <person name="Brasileiro-Vidal A.C."/>
            <person name="Benko-Iseppon A.M."/>
        </authorList>
    </citation>
    <scope>NUCLEOTIDE SEQUENCE [LARGE SCALE GENOMIC DNA]</scope>
    <source>
        <tissue evidence="1">Leaves</tissue>
    </source>
</reference>
<gene>
    <name evidence="1" type="ORF">PIB30_094050</name>
</gene>
<keyword evidence="2" id="KW-1185">Reference proteome</keyword>
<dbReference type="EMBL" id="JASCZI010183291">
    <property type="protein sequence ID" value="MED6189254.1"/>
    <property type="molecule type" value="Genomic_DNA"/>
</dbReference>
<name>A0ABU6WVC6_9FABA</name>
<dbReference type="Proteomes" id="UP001341840">
    <property type="component" value="Unassembled WGS sequence"/>
</dbReference>
<organism evidence="1 2">
    <name type="scientific">Stylosanthes scabra</name>
    <dbReference type="NCBI Taxonomy" id="79078"/>
    <lineage>
        <taxon>Eukaryota</taxon>
        <taxon>Viridiplantae</taxon>
        <taxon>Streptophyta</taxon>
        <taxon>Embryophyta</taxon>
        <taxon>Tracheophyta</taxon>
        <taxon>Spermatophyta</taxon>
        <taxon>Magnoliopsida</taxon>
        <taxon>eudicotyledons</taxon>
        <taxon>Gunneridae</taxon>
        <taxon>Pentapetalae</taxon>
        <taxon>rosids</taxon>
        <taxon>fabids</taxon>
        <taxon>Fabales</taxon>
        <taxon>Fabaceae</taxon>
        <taxon>Papilionoideae</taxon>
        <taxon>50 kb inversion clade</taxon>
        <taxon>dalbergioids sensu lato</taxon>
        <taxon>Dalbergieae</taxon>
        <taxon>Pterocarpus clade</taxon>
        <taxon>Stylosanthes</taxon>
    </lineage>
</organism>
<sequence>ISDSHIPSPSSRHIQLLVFTIHVVGKERIARLGLERGRVGTLHLSSALSLTKAAHCRRSAYASSADLPSPASLLLCDRFESQQQRISSLNLLSVKESVLDGHLHGCFRWFSSDLLFPKLASVSQCSSASVPHTRHAPFEPQSSPPSPRTCKLAYWTKVQCTGISEAKYRRCDKDVLRYNPCHHKVESGAYGSERNGEIRVKSFKEIVTGDKCTTREVVEGKNVTSGMQIVEGTIDVSLREKLNHWGVS</sequence>
<accession>A0ABU6WVC6</accession>